<evidence type="ECO:0000313" key="2">
    <source>
        <dbReference type="EMBL" id="SVC60339.1"/>
    </source>
</evidence>
<dbReference type="InterPro" id="IPR036237">
    <property type="entry name" value="Xyl_isomerase-like_sf"/>
</dbReference>
<dbReference type="AlphaFoldDB" id="A0A382NGM8"/>
<dbReference type="Pfam" id="PF01261">
    <property type="entry name" value="AP_endonuc_2"/>
    <property type="match status" value="1"/>
</dbReference>
<feature type="domain" description="Xylose isomerase-like TIM barrel" evidence="1">
    <location>
        <begin position="12"/>
        <end position="236"/>
    </location>
</feature>
<proteinExistence type="predicted"/>
<protein>
    <recommendedName>
        <fullName evidence="1">Xylose isomerase-like TIM barrel domain-containing protein</fullName>
    </recommendedName>
</protein>
<dbReference type="PANTHER" id="PTHR12110">
    <property type="entry name" value="HYDROXYPYRUVATE ISOMERASE"/>
    <property type="match status" value="1"/>
</dbReference>
<dbReference type="PANTHER" id="PTHR12110:SF21">
    <property type="entry name" value="XYLOSE ISOMERASE-LIKE TIM BARREL DOMAIN-CONTAINING PROTEIN"/>
    <property type="match status" value="1"/>
</dbReference>
<dbReference type="SUPFAM" id="SSF51658">
    <property type="entry name" value="Xylose isomerase-like"/>
    <property type="match status" value="1"/>
</dbReference>
<name>A0A382NGM8_9ZZZZ</name>
<dbReference type="InterPro" id="IPR050312">
    <property type="entry name" value="IolE/XylAMocC-like"/>
</dbReference>
<reference evidence="2" key="1">
    <citation type="submission" date="2018-05" db="EMBL/GenBank/DDBJ databases">
        <authorList>
            <person name="Lanie J.A."/>
            <person name="Ng W.-L."/>
            <person name="Kazmierczak K.M."/>
            <person name="Andrzejewski T.M."/>
            <person name="Davidsen T.M."/>
            <person name="Wayne K.J."/>
            <person name="Tettelin H."/>
            <person name="Glass J.I."/>
            <person name="Rusch D."/>
            <person name="Podicherti R."/>
            <person name="Tsui H.-C.T."/>
            <person name="Winkler M.E."/>
        </authorList>
    </citation>
    <scope>NUCLEOTIDE SEQUENCE</scope>
</reference>
<dbReference type="EMBL" id="UINC01100345">
    <property type="protein sequence ID" value="SVC60339.1"/>
    <property type="molecule type" value="Genomic_DNA"/>
</dbReference>
<dbReference type="InterPro" id="IPR013022">
    <property type="entry name" value="Xyl_isomerase-like_TIM-brl"/>
</dbReference>
<dbReference type="Gene3D" id="3.20.20.150">
    <property type="entry name" value="Divalent-metal-dependent TIM barrel enzymes"/>
    <property type="match status" value="1"/>
</dbReference>
<organism evidence="2">
    <name type="scientific">marine metagenome</name>
    <dbReference type="NCBI Taxonomy" id="408172"/>
    <lineage>
        <taxon>unclassified sequences</taxon>
        <taxon>metagenomes</taxon>
        <taxon>ecological metagenomes</taxon>
    </lineage>
</organism>
<accession>A0A382NGM8</accession>
<gene>
    <name evidence="2" type="ORF">METZ01_LOCUS313193</name>
</gene>
<evidence type="ECO:0000259" key="1">
    <source>
        <dbReference type="Pfam" id="PF01261"/>
    </source>
</evidence>
<sequence>MRFGVCAPLEKVDVLAEVGYDYIELIVQDELMPEADDTEFQQIRDRVAEATIKPEAYAYFIPGYLRVVGDTVDLPRLSDYVETACRRAKAIGGEIIVYGSCHSRNLHPSDSYQTALDQIAEFLDMAAGHAEEYGITIVIEPICHLEGNIIRTVAEGLEMAKRVNRKGIRLLADLYHVWQENEPMSNILEAAEWLAHVHIAEPVKRSYPGNDNFDFDDFFTALKKAGYYGRISCECSFDDFDLNVVTALQTMKTYVDI</sequence>